<dbReference type="OrthoDB" id="3733837at2"/>
<dbReference type="RefSeq" id="WP_013169413.1">
    <property type="nucleotide sequence ID" value="NC_014218.1"/>
</dbReference>
<feature type="transmembrane region" description="Helical" evidence="8">
    <location>
        <begin position="59"/>
        <end position="78"/>
    </location>
</feature>
<dbReference type="eggNOG" id="COG2212">
    <property type="taxonomic scope" value="Bacteria"/>
</dbReference>
<protein>
    <submittedName>
        <fullName evidence="9">Multisubunit sodium/proton antiporter, MrpF subunit</fullName>
    </submittedName>
</protein>
<dbReference type="HOGENOM" id="CLU_125825_3_1_11"/>
<accession>D7BLW6</accession>
<evidence type="ECO:0000256" key="8">
    <source>
        <dbReference type="SAM" id="Phobius"/>
    </source>
</evidence>
<proteinExistence type="inferred from homology"/>
<comment type="similarity">
    <text evidence="2">Belongs to the CPA3 antiporters (TC 2.A.63) subunit F family.</text>
</comment>
<feature type="transmembrane region" description="Helical" evidence="8">
    <location>
        <begin position="35"/>
        <end position="53"/>
    </location>
</feature>
<keyword evidence="3" id="KW-0813">Transport</keyword>
<dbReference type="GO" id="GO:0005886">
    <property type="term" value="C:plasma membrane"/>
    <property type="evidence" value="ECO:0007669"/>
    <property type="project" value="UniProtKB-SubCell"/>
</dbReference>
<feature type="transmembrane region" description="Helical" evidence="8">
    <location>
        <begin position="6"/>
        <end position="23"/>
    </location>
</feature>
<dbReference type="GO" id="GO:0015385">
    <property type="term" value="F:sodium:proton antiporter activity"/>
    <property type="evidence" value="ECO:0007669"/>
    <property type="project" value="TreeGrafter"/>
</dbReference>
<comment type="subcellular location">
    <subcellularLocation>
        <location evidence="1">Cell membrane</location>
        <topology evidence="1">Multi-pass membrane protein</topology>
    </subcellularLocation>
</comment>
<organism evidence="9 10">
    <name type="scientific">Arcanobacterium haemolyticum (strain ATCC 9345 / DSM 20595 / CCM 5947 / CCUG 17215 / LMG 16163 / NBRC 15585 / NCTC 8452 / 11018)</name>
    <dbReference type="NCBI Taxonomy" id="644284"/>
    <lineage>
        <taxon>Bacteria</taxon>
        <taxon>Bacillati</taxon>
        <taxon>Actinomycetota</taxon>
        <taxon>Actinomycetes</taxon>
        <taxon>Actinomycetales</taxon>
        <taxon>Actinomycetaceae</taxon>
        <taxon>Arcanobacterium</taxon>
    </lineage>
</organism>
<keyword evidence="5 8" id="KW-0812">Transmembrane</keyword>
<keyword evidence="4" id="KW-1003">Cell membrane</keyword>
<dbReference type="Pfam" id="PF04066">
    <property type="entry name" value="MrpF_PhaF"/>
    <property type="match status" value="1"/>
</dbReference>
<evidence type="ECO:0000256" key="6">
    <source>
        <dbReference type="ARBA" id="ARBA00022989"/>
    </source>
</evidence>
<name>D7BLW6_ARCHD</name>
<dbReference type="STRING" id="644284.Arch_0152"/>
<dbReference type="PANTHER" id="PTHR34702:SF1">
    <property type="entry name" value="NA(+)_H(+) ANTIPORTER SUBUNIT F"/>
    <property type="match status" value="1"/>
</dbReference>
<evidence type="ECO:0000256" key="1">
    <source>
        <dbReference type="ARBA" id="ARBA00004651"/>
    </source>
</evidence>
<dbReference type="PANTHER" id="PTHR34702">
    <property type="entry name" value="NA(+)/H(+) ANTIPORTER SUBUNIT F1"/>
    <property type="match status" value="1"/>
</dbReference>
<sequence>MMWVIGASAVVELIAIALLLWRLGRGPTTLDRVVTLDMITSAVVGGIAILFAFTRRTDLLPVFVVLSLVGFVGSTVAARNATEERQ</sequence>
<dbReference type="AlphaFoldDB" id="D7BLW6"/>
<evidence type="ECO:0000313" key="10">
    <source>
        <dbReference type="Proteomes" id="UP000000376"/>
    </source>
</evidence>
<keyword evidence="10" id="KW-1185">Reference proteome</keyword>
<dbReference type="EMBL" id="CP002045">
    <property type="protein sequence ID" value="ADH91915.1"/>
    <property type="molecule type" value="Genomic_DNA"/>
</dbReference>
<dbReference type="InterPro" id="IPR007208">
    <property type="entry name" value="MrpF/PhaF-like"/>
</dbReference>
<dbReference type="KEGG" id="ahe:Arch_0152"/>
<evidence type="ECO:0000256" key="7">
    <source>
        <dbReference type="ARBA" id="ARBA00023136"/>
    </source>
</evidence>
<evidence type="ECO:0000256" key="2">
    <source>
        <dbReference type="ARBA" id="ARBA00009212"/>
    </source>
</evidence>
<keyword evidence="7 8" id="KW-0472">Membrane</keyword>
<dbReference type="Proteomes" id="UP000000376">
    <property type="component" value="Chromosome"/>
</dbReference>
<keyword evidence="6 8" id="KW-1133">Transmembrane helix</keyword>
<evidence type="ECO:0000256" key="5">
    <source>
        <dbReference type="ARBA" id="ARBA00022692"/>
    </source>
</evidence>
<evidence type="ECO:0000313" key="9">
    <source>
        <dbReference type="EMBL" id="ADH91915.1"/>
    </source>
</evidence>
<gene>
    <name evidence="9" type="ordered locus">Arch_0152</name>
</gene>
<evidence type="ECO:0000256" key="4">
    <source>
        <dbReference type="ARBA" id="ARBA00022475"/>
    </source>
</evidence>
<reference evidence="9 10" key="1">
    <citation type="journal article" date="2010" name="Stand. Genomic Sci.">
        <title>Complete genome sequence of Arcanobacterium haemolyticum type strain (11018).</title>
        <authorList>
            <person name="Yasawong M."/>
            <person name="Teshima H."/>
            <person name="Lapidus A."/>
            <person name="Nolan M."/>
            <person name="Lucas S."/>
            <person name="Glavina Del Rio T."/>
            <person name="Tice H."/>
            <person name="Cheng J."/>
            <person name="Bruce D."/>
            <person name="Detter C."/>
            <person name="Tapia R."/>
            <person name="Han C."/>
            <person name="Goodwin L."/>
            <person name="Pitluck S."/>
            <person name="Liolios K."/>
            <person name="Ivanova N."/>
            <person name="Mavromatis K."/>
            <person name="Mikhailova N."/>
            <person name="Pati A."/>
            <person name="Chen A."/>
            <person name="Palaniappan K."/>
            <person name="Land M."/>
            <person name="Hauser L."/>
            <person name="Chang Y."/>
            <person name="Jeffries C."/>
            <person name="Rohde M."/>
            <person name="Sikorski J."/>
            <person name="Pukall R."/>
            <person name="Goker M."/>
            <person name="Woyke T."/>
            <person name="Bristow J."/>
            <person name="Eisen J."/>
            <person name="Markowitz V."/>
            <person name="Hugenholtz P."/>
            <person name="Kyrpides N."/>
            <person name="Klenk H."/>
        </authorList>
    </citation>
    <scope>NUCLEOTIDE SEQUENCE [LARGE SCALE GENOMIC DNA]</scope>
    <source>
        <strain evidence="10">ATCC 9345 / DSM 20595 / CCUG 17215 / LMG 16163 / NBRC 15585 / NCTC 8452 / 11018</strain>
    </source>
</reference>
<evidence type="ECO:0000256" key="3">
    <source>
        <dbReference type="ARBA" id="ARBA00022448"/>
    </source>
</evidence>